<dbReference type="PROSITE" id="PS50109">
    <property type="entry name" value="HIS_KIN"/>
    <property type="match status" value="1"/>
</dbReference>
<dbReference type="CDD" id="cd00082">
    <property type="entry name" value="HisKA"/>
    <property type="match status" value="1"/>
</dbReference>
<comment type="catalytic activity">
    <reaction evidence="1">
        <text>ATP + protein L-histidine = ADP + protein N-phospho-L-histidine.</text>
        <dbReference type="EC" id="2.7.13.3"/>
    </reaction>
</comment>
<proteinExistence type="predicted"/>
<dbReference type="Proteomes" id="UP000192872">
    <property type="component" value="Unassembled WGS sequence"/>
</dbReference>
<evidence type="ECO:0000256" key="2">
    <source>
        <dbReference type="ARBA" id="ARBA00004651"/>
    </source>
</evidence>
<dbReference type="NCBIfam" id="NF033792">
    <property type="entry name" value="ActS_PrrB_HisK"/>
    <property type="match status" value="1"/>
</dbReference>
<accession>A0A1W9HPZ3</accession>
<dbReference type="InterPro" id="IPR003661">
    <property type="entry name" value="HisK_dim/P_dom"/>
</dbReference>
<dbReference type="SUPFAM" id="SSF47384">
    <property type="entry name" value="Homodimeric domain of signal transducing histidine kinase"/>
    <property type="match status" value="1"/>
</dbReference>
<organism evidence="12 13">
    <name type="scientific">Candidatus Raskinella chloraquaticus</name>
    <dbReference type="NCBI Taxonomy" id="1951219"/>
    <lineage>
        <taxon>Bacteria</taxon>
        <taxon>Pseudomonadati</taxon>
        <taxon>Pseudomonadota</taxon>
        <taxon>Alphaproteobacteria</taxon>
        <taxon>Hyphomicrobiales</taxon>
        <taxon>Phreatobacteraceae</taxon>
        <taxon>Candidatus Raskinella</taxon>
    </lineage>
</organism>
<evidence type="ECO:0000259" key="11">
    <source>
        <dbReference type="PROSITE" id="PS50109"/>
    </source>
</evidence>
<dbReference type="InterPro" id="IPR036890">
    <property type="entry name" value="HATPase_C_sf"/>
</dbReference>
<feature type="transmembrane region" description="Helical" evidence="10">
    <location>
        <begin position="84"/>
        <end position="102"/>
    </location>
</feature>
<evidence type="ECO:0000256" key="10">
    <source>
        <dbReference type="SAM" id="Phobius"/>
    </source>
</evidence>
<dbReference type="SUPFAM" id="SSF55874">
    <property type="entry name" value="ATPase domain of HSP90 chaperone/DNA topoisomerase II/histidine kinase"/>
    <property type="match status" value="1"/>
</dbReference>
<dbReference type="Pfam" id="PF02518">
    <property type="entry name" value="HATPase_c"/>
    <property type="match status" value="1"/>
</dbReference>
<dbReference type="Gene3D" id="3.30.565.10">
    <property type="entry name" value="Histidine kinase-like ATPase, C-terminal domain"/>
    <property type="match status" value="1"/>
</dbReference>
<dbReference type="AlphaFoldDB" id="A0A1W9HPZ3"/>
<dbReference type="EC" id="2.7.13.3" evidence="3"/>
<reference evidence="12 13" key="1">
    <citation type="journal article" date="2017" name="Water Res.">
        <title>Comammox in drinking water systems.</title>
        <authorList>
            <person name="Wang Y."/>
            <person name="Ma L."/>
            <person name="Mao Y."/>
            <person name="Jiang X."/>
            <person name="Xia Y."/>
            <person name="Yu K."/>
            <person name="Li B."/>
            <person name="Zhang T."/>
        </authorList>
    </citation>
    <scope>NUCLEOTIDE SEQUENCE [LARGE SCALE GENOMIC DNA]</scope>
    <source>
        <strain evidence="12">SG_bin8</strain>
    </source>
</reference>
<evidence type="ECO:0000256" key="9">
    <source>
        <dbReference type="ARBA" id="ARBA00022840"/>
    </source>
</evidence>
<evidence type="ECO:0000313" key="13">
    <source>
        <dbReference type="Proteomes" id="UP000192872"/>
    </source>
</evidence>
<evidence type="ECO:0000256" key="8">
    <source>
        <dbReference type="ARBA" id="ARBA00022777"/>
    </source>
</evidence>
<keyword evidence="5" id="KW-0597">Phosphoprotein</keyword>
<dbReference type="InterPro" id="IPR004358">
    <property type="entry name" value="Sig_transdc_His_kin-like_C"/>
</dbReference>
<dbReference type="STRING" id="1827387.A4S15_02095"/>
<evidence type="ECO:0000313" key="12">
    <source>
        <dbReference type="EMBL" id="OQW49548.1"/>
    </source>
</evidence>
<feature type="transmembrane region" description="Helical" evidence="10">
    <location>
        <begin position="160"/>
        <end position="180"/>
    </location>
</feature>
<evidence type="ECO:0000256" key="7">
    <source>
        <dbReference type="ARBA" id="ARBA00022741"/>
    </source>
</evidence>
<keyword evidence="10" id="KW-1133">Transmembrane helix</keyword>
<sequence>MFTLPHLPPLAVSNMGRLRLDTLVRLRWLAVAGQTASILLVRYGFGFTLPLLPCFAVILALVAANLASRYVFPATMRLSGRMALAYLGFDIAQLAALLYLTGGLGNPFAFLFLVPVMVSASSLHPAQTLLLGCLTLVAAAVIGIWHLPLPWSPGEVYRPATLFVLGAWFSLAASMVFMGLHVSRIARESQQLSDALTATELALVHEQHLSQLDGLAAAAAHELGTPLATIALIAKDLEGDPALKADHGEDIALLREQILRCRDIMSKLTSLGASDNEPFHRLTLSHLLENIVEPHRHFGVQVTVECRGSGPEPVGRRDPAILYGLGNLIENAIDFAHDTVRIDARWSERQISVLIIDDGPGIRADIMTRLGEPYVSGRSQDSGGLGLGFFIAKRLLERSGGRIALANRPPPDHGAQLKIDWMRADFEKDEITSTYANA</sequence>
<name>A0A1W9HPZ3_9HYPH</name>
<protein>
    <recommendedName>
        <fullName evidence="3">histidine kinase</fullName>
        <ecNumber evidence="3">2.7.13.3</ecNumber>
    </recommendedName>
</protein>
<feature type="transmembrane region" description="Helical" evidence="10">
    <location>
        <begin position="50"/>
        <end position="72"/>
    </location>
</feature>
<evidence type="ECO:0000256" key="4">
    <source>
        <dbReference type="ARBA" id="ARBA00022475"/>
    </source>
</evidence>
<evidence type="ECO:0000256" key="1">
    <source>
        <dbReference type="ARBA" id="ARBA00000085"/>
    </source>
</evidence>
<keyword evidence="8 12" id="KW-0418">Kinase</keyword>
<dbReference type="SMART" id="SM00388">
    <property type="entry name" value="HisKA"/>
    <property type="match status" value="1"/>
</dbReference>
<dbReference type="EMBL" id="LWDL01000031">
    <property type="protein sequence ID" value="OQW49548.1"/>
    <property type="molecule type" value="Genomic_DNA"/>
</dbReference>
<keyword evidence="9" id="KW-0067">ATP-binding</keyword>
<keyword evidence="7" id="KW-0547">Nucleotide-binding</keyword>
<evidence type="ECO:0000256" key="3">
    <source>
        <dbReference type="ARBA" id="ARBA00012438"/>
    </source>
</evidence>
<keyword evidence="6" id="KW-0808">Transferase</keyword>
<dbReference type="CDD" id="cd00075">
    <property type="entry name" value="HATPase"/>
    <property type="match status" value="1"/>
</dbReference>
<dbReference type="PRINTS" id="PR00344">
    <property type="entry name" value="BCTRLSENSOR"/>
</dbReference>
<evidence type="ECO:0000256" key="6">
    <source>
        <dbReference type="ARBA" id="ARBA00022679"/>
    </source>
</evidence>
<dbReference type="GO" id="GO:0005524">
    <property type="term" value="F:ATP binding"/>
    <property type="evidence" value="ECO:0007669"/>
    <property type="project" value="UniProtKB-KW"/>
</dbReference>
<evidence type="ECO:0000256" key="5">
    <source>
        <dbReference type="ARBA" id="ARBA00022553"/>
    </source>
</evidence>
<dbReference type="InterPro" id="IPR003594">
    <property type="entry name" value="HATPase_dom"/>
</dbReference>
<dbReference type="InterPro" id="IPR005467">
    <property type="entry name" value="His_kinase_dom"/>
</dbReference>
<dbReference type="InterPro" id="IPR047770">
    <property type="entry name" value="RegB"/>
</dbReference>
<dbReference type="SMART" id="SM00387">
    <property type="entry name" value="HATPase_c"/>
    <property type="match status" value="1"/>
</dbReference>
<comment type="caution">
    <text evidence="12">The sequence shown here is derived from an EMBL/GenBank/DDBJ whole genome shotgun (WGS) entry which is preliminary data.</text>
</comment>
<dbReference type="GO" id="GO:0000155">
    <property type="term" value="F:phosphorelay sensor kinase activity"/>
    <property type="evidence" value="ECO:0007669"/>
    <property type="project" value="InterPro"/>
</dbReference>
<keyword evidence="4" id="KW-1003">Cell membrane</keyword>
<dbReference type="RefSeq" id="WP_376803100.1">
    <property type="nucleotide sequence ID" value="NZ_DBNB01000019.1"/>
</dbReference>
<dbReference type="InterPro" id="IPR050980">
    <property type="entry name" value="2C_sensor_his_kinase"/>
</dbReference>
<dbReference type="InterPro" id="IPR036097">
    <property type="entry name" value="HisK_dim/P_sf"/>
</dbReference>
<feature type="domain" description="Histidine kinase" evidence="11">
    <location>
        <begin position="218"/>
        <end position="425"/>
    </location>
</feature>
<dbReference type="Gene3D" id="1.10.287.130">
    <property type="match status" value="1"/>
</dbReference>
<dbReference type="GO" id="GO:0005886">
    <property type="term" value="C:plasma membrane"/>
    <property type="evidence" value="ECO:0007669"/>
    <property type="project" value="UniProtKB-SubCell"/>
</dbReference>
<feature type="transmembrane region" description="Helical" evidence="10">
    <location>
        <begin position="129"/>
        <end position="148"/>
    </location>
</feature>
<keyword evidence="10" id="KW-0472">Membrane</keyword>
<gene>
    <name evidence="12" type="ORF">A4S15_02095</name>
</gene>
<comment type="subcellular location">
    <subcellularLocation>
        <location evidence="2">Cell membrane</location>
        <topology evidence="2">Multi-pass membrane protein</topology>
    </subcellularLocation>
</comment>
<dbReference type="PANTHER" id="PTHR44936:SF10">
    <property type="entry name" value="SENSOR PROTEIN RSTB"/>
    <property type="match status" value="1"/>
</dbReference>
<dbReference type="PANTHER" id="PTHR44936">
    <property type="entry name" value="SENSOR PROTEIN CREC"/>
    <property type="match status" value="1"/>
</dbReference>
<keyword evidence="10" id="KW-0812">Transmembrane</keyword>